<name>A0A4Y2LFW2_ARAVE</name>
<protein>
    <submittedName>
        <fullName evidence="1">Uncharacterized protein</fullName>
    </submittedName>
</protein>
<organism evidence="1 2">
    <name type="scientific">Araneus ventricosus</name>
    <name type="common">Orbweaver spider</name>
    <name type="synonym">Epeira ventricosa</name>
    <dbReference type="NCBI Taxonomy" id="182803"/>
    <lineage>
        <taxon>Eukaryota</taxon>
        <taxon>Metazoa</taxon>
        <taxon>Ecdysozoa</taxon>
        <taxon>Arthropoda</taxon>
        <taxon>Chelicerata</taxon>
        <taxon>Arachnida</taxon>
        <taxon>Araneae</taxon>
        <taxon>Araneomorphae</taxon>
        <taxon>Entelegynae</taxon>
        <taxon>Araneoidea</taxon>
        <taxon>Araneidae</taxon>
        <taxon>Araneus</taxon>
    </lineage>
</organism>
<dbReference type="EMBL" id="BGPR01005659">
    <property type="protein sequence ID" value="GBN12227.1"/>
    <property type="molecule type" value="Genomic_DNA"/>
</dbReference>
<dbReference type="Proteomes" id="UP000499080">
    <property type="component" value="Unassembled WGS sequence"/>
</dbReference>
<reference evidence="1 2" key="1">
    <citation type="journal article" date="2019" name="Sci. Rep.">
        <title>Orb-weaving spider Araneus ventricosus genome elucidates the spidroin gene catalogue.</title>
        <authorList>
            <person name="Kono N."/>
            <person name="Nakamura H."/>
            <person name="Ohtoshi R."/>
            <person name="Moran D.A.P."/>
            <person name="Shinohara A."/>
            <person name="Yoshida Y."/>
            <person name="Fujiwara M."/>
            <person name="Mori M."/>
            <person name="Tomita M."/>
            <person name="Arakawa K."/>
        </authorList>
    </citation>
    <scope>NUCLEOTIDE SEQUENCE [LARGE SCALE GENOMIC DNA]</scope>
</reference>
<evidence type="ECO:0000313" key="2">
    <source>
        <dbReference type="Proteomes" id="UP000499080"/>
    </source>
</evidence>
<comment type="caution">
    <text evidence="1">The sequence shown here is derived from an EMBL/GenBank/DDBJ whole genome shotgun (WGS) entry which is preliminary data.</text>
</comment>
<accession>A0A4Y2LFW2</accession>
<sequence length="112" mass="12346">MSKRYRGRYLTTRLCKRSLNSSDPPKGCYYSIRQLSKGASPAKHLATVTGSIKRPFHQSSDSANQHHGVAPVCFLPSYRSLSLLRSSSLLKPLPSEPRAVAEELILSDLSTS</sequence>
<evidence type="ECO:0000313" key="1">
    <source>
        <dbReference type="EMBL" id="GBN12227.1"/>
    </source>
</evidence>
<dbReference type="AlphaFoldDB" id="A0A4Y2LFW2"/>
<gene>
    <name evidence="1" type="ORF">AVEN_115437_1</name>
</gene>
<keyword evidence="2" id="KW-1185">Reference proteome</keyword>
<proteinExistence type="predicted"/>